<gene>
    <name evidence="1" type="ORF">COX05_04620</name>
</gene>
<dbReference type="AlphaFoldDB" id="A0A2H0BEY0"/>
<comment type="caution">
    <text evidence="1">The sequence shown here is derived from an EMBL/GenBank/DDBJ whole genome shotgun (WGS) entry which is preliminary data.</text>
</comment>
<organism evidence="1 2">
    <name type="scientific">candidate division WWE3 bacterium CG22_combo_CG10-13_8_21_14_all_39_12</name>
    <dbReference type="NCBI Taxonomy" id="1975094"/>
    <lineage>
        <taxon>Bacteria</taxon>
        <taxon>Katanobacteria</taxon>
    </lineage>
</organism>
<protein>
    <submittedName>
        <fullName evidence="1">Uncharacterized protein</fullName>
    </submittedName>
</protein>
<name>A0A2H0BEY0_UNCKA</name>
<dbReference type="Proteomes" id="UP000228495">
    <property type="component" value="Unassembled WGS sequence"/>
</dbReference>
<dbReference type="EMBL" id="PCSU01000080">
    <property type="protein sequence ID" value="PIP56139.1"/>
    <property type="molecule type" value="Genomic_DNA"/>
</dbReference>
<accession>A0A2H0BEY0</accession>
<sequence>MVLLQILPIPDGRNEEEYLEYLEETLGWDLEELHEGDPLRDFAYECMLQRGVERTFEEDEEGMCQ</sequence>
<evidence type="ECO:0000313" key="1">
    <source>
        <dbReference type="EMBL" id="PIP56139.1"/>
    </source>
</evidence>
<proteinExistence type="predicted"/>
<reference evidence="1 2" key="1">
    <citation type="submission" date="2017-09" db="EMBL/GenBank/DDBJ databases">
        <title>Depth-based differentiation of microbial function through sediment-hosted aquifers and enrichment of novel symbionts in the deep terrestrial subsurface.</title>
        <authorList>
            <person name="Probst A.J."/>
            <person name="Ladd B."/>
            <person name="Jarett J.K."/>
            <person name="Geller-Mcgrath D.E."/>
            <person name="Sieber C.M."/>
            <person name="Emerson J.B."/>
            <person name="Anantharaman K."/>
            <person name="Thomas B.C."/>
            <person name="Malmstrom R."/>
            <person name="Stieglmeier M."/>
            <person name="Klingl A."/>
            <person name="Woyke T."/>
            <person name="Ryan C.M."/>
            <person name="Banfield J.F."/>
        </authorList>
    </citation>
    <scope>NUCLEOTIDE SEQUENCE [LARGE SCALE GENOMIC DNA]</scope>
    <source>
        <strain evidence="1">CG22_combo_CG10-13_8_21_14_all_39_12</strain>
    </source>
</reference>
<evidence type="ECO:0000313" key="2">
    <source>
        <dbReference type="Proteomes" id="UP000228495"/>
    </source>
</evidence>